<protein>
    <submittedName>
        <fullName evidence="2">Glycosyltransferase</fullName>
    </submittedName>
</protein>
<evidence type="ECO:0000313" key="3">
    <source>
        <dbReference type="Proteomes" id="UP001356704"/>
    </source>
</evidence>
<dbReference type="Proteomes" id="UP001356704">
    <property type="component" value="Unassembled WGS sequence"/>
</dbReference>
<dbReference type="Gene3D" id="3.40.50.2000">
    <property type="entry name" value="Glycogen Phosphorylase B"/>
    <property type="match status" value="1"/>
</dbReference>
<organism evidence="2 3">
    <name type="scientific">Winogradskyella poriferorum</name>
    <dbReference type="NCBI Taxonomy" id="307627"/>
    <lineage>
        <taxon>Bacteria</taxon>
        <taxon>Pseudomonadati</taxon>
        <taxon>Bacteroidota</taxon>
        <taxon>Flavobacteriia</taxon>
        <taxon>Flavobacteriales</taxon>
        <taxon>Flavobacteriaceae</taxon>
        <taxon>Winogradskyella</taxon>
    </lineage>
</organism>
<accession>A0ABU7W1N0</accession>
<dbReference type="EMBL" id="JAZHOU010000001">
    <property type="protein sequence ID" value="MEF3077879.1"/>
    <property type="molecule type" value="Genomic_DNA"/>
</dbReference>
<evidence type="ECO:0000259" key="1">
    <source>
        <dbReference type="Pfam" id="PF04101"/>
    </source>
</evidence>
<dbReference type="SUPFAM" id="SSF53756">
    <property type="entry name" value="UDP-Glycosyltransferase/glycogen phosphorylase"/>
    <property type="match status" value="1"/>
</dbReference>
<dbReference type="InterPro" id="IPR007235">
    <property type="entry name" value="Glyco_trans_28_C"/>
</dbReference>
<name>A0ABU7W1N0_9FLAO</name>
<gene>
    <name evidence="2" type="ORF">V1468_02585</name>
</gene>
<reference evidence="2 3" key="1">
    <citation type="submission" date="2024-02" db="EMBL/GenBank/DDBJ databases">
        <title>Winogradskyella poriferorum JCM 12885.</title>
        <authorList>
            <person name="Zhang D.-F."/>
            <person name="Fu Z.-Y."/>
        </authorList>
    </citation>
    <scope>NUCLEOTIDE SEQUENCE [LARGE SCALE GENOMIC DNA]</scope>
    <source>
        <strain evidence="2 3">JCM 12885</strain>
    </source>
</reference>
<dbReference type="RefSeq" id="WP_331808692.1">
    <property type="nucleotide sequence ID" value="NZ_JAZHOU010000001.1"/>
</dbReference>
<proteinExistence type="predicted"/>
<dbReference type="Pfam" id="PF04101">
    <property type="entry name" value="Glyco_tran_28_C"/>
    <property type="match status" value="1"/>
</dbReference>
<keyword evidence="3" id="KW-1185">Reference proteome</keyword>
<feature type="domain" description="Glycosyl transferase family 28 C-terminal" evidence="1">
    <location>
        <begin position="225"/>
        <end position="324"/>
    </location>
</feature>
<comment type="caution">
    <text evidence="2">The sequence shown here is derived from an EMBL/GenBank/DDBJ whole genome shotgun (WGS) entry which is preliminary data.</text>
</comment>
<sequence>MKRILVAPLNWGLGHATRSIPIINALIANSFEPVIASDGEALRLLKKEFPQLQALELPSYNITYSKKANSFKLKLIKDSPSLLKTIKREKKVTESLVKSENISGIISDNRFGVRDKGVPSAFVTHQLRVLSGSTTWLSSKLHQKIISKFDECWVPDHKGTKNLSGNLGHIEGFESSIKYLGPLSRFEKKDLEKQYDLLVVLSGPEPQRSFLEVKLLDELQSFDGKVCFVKGVIENEQRKTKINHITTYNFMASQELETALNESKLVLSRSGYTSIMDYAKLEKKAFLIPTPGQFEQEYLARKFKEERVAPSCKQNDFKIEMLNEIENYSGFKYLQYNLNYKKLFGLF</sequence>
<evidence type="ECO:0000313" key="2">
    <source>
        <dbReference type="EMBL" id="MEF3077879.1"/>
    </source>
</evidence>